<dbReference type="PANTHER" id="PTHR10098">
    <property type="entry name" value="RAPSYN-RELATED"/>
    <property type="match status" value="1"/>
</dbReference>
<dbReference type="eggNOG" id="COG4995">
    <property type="taxonomic scope" value="Bacteria"/>
</dbReference>
<dbReference type="InterPro" id="IPR011990">
    <property type="entry name" value="TPR-like_helical_dom_sf"/>
</dbReference>
<dbReference type="STRING" id="582515.KR51_00013830"/>
<sequence length="923" mass="99982">MANCTRRFFRWLLLGLLGAAIALGLPLFAALAPPARVAAQTNTVVALLQPGLEHYRAQRFSAAADAWQGVVDTLDKNADCILRARALRYLSLARQHLGQWESANGAIAESLDLAGACAPDDAELRAQILNARGRLEWSRGDDLAAVETWEAAARNYLAADRVDGVQLSKLNQAQALQALGLSREASRTLETVAASLEATADSTLQAAGYQHLGAALRRIGLLQDSERALARAGSLATENDLRARIWLEQGNTYSALLNRALARGDRLDPGAIASNAVCDRLIANPNSHERIPDATCFAAAARTSYREAARLASPPNTRASARINILALAVRTGERQGLTELANAIATDLGALPPSRQSIFARLNFAQSLTCLLPEAAGSADFCPSTIAATPVGERLPDRRAIATIVADAAEDARLLADPRATAFALGQLGSLYELNGQLDAAEQLTRDALLVLANIQAPDIRYRWEWQLARIRARQGQPDDAIAAYQTAVSTLQTVRGDLIAVNPDVQFSFRDNVEPLYRELVNLLLRSDRQPGQSDLAAAIAAIEALHLAELENYLGCELGVDLAIDRDLETFDPRAALVYPIVLPDRLAVITQLPKDGSLQLRTWDVGRAEVEQTLQELRGALFARDASRLLDRAGRAYEWIVAPAEAAIAARTDNIDTLVFILDGYFRNIPVGVLYDARNDQYVVEKPYATAVLPGLQLFDLGSDREPLQVLAAGISRALEAENRSFSALAADAELERIRTSVEDTTVLLDEEFTPATLQANLATSDVSVLHVATHGSFSSDPEETFILTYNDDASDGNSGRLLRSRELDGLLRARVLSERQRLELLILSACQTAFGDSRAPLGLAGLAVRSGARSTLATLWLVSDNSTLALMEKFYSELIAANVSKAEALHRAQQQLAARPESQNPFDWGPYVLVGNWR</sequence>
<gene>
    <name evidence="2" type="ORF">KR51_00013830</name>
</gene>
<dbReference type="AlphaFoldDB" id="U5DBZ2"/>
<feature type="domain" description="CHAT" evidence="1">
    <location>
        <begin position="637"/>
        <end position="921"/>
    </location>
</feature>
<dbReference type="Gene3D" id="1.25.40.10">
    <property type="entry name" value="Tetratricopeptide repeat domain"/>
    <property type="match status" value="2"/>
</dbReference>
<protein>
    <recommendedName>
        <fullName evidence="1">CHAT domain-containing protein</fullName>
    </recommendedName>
</protein>
<keyword evidence="3" id="KW-1185">Reference proteome</keyword>
<evidence type="ECO:0000259" key="1">
    <source>
        <dbReference type="Pfam" id="PF12770"/>
    </source>
</evidence>
<accession>U5DBZ2</accession>
<dbReference type="InParanoid" id="U5DBZ2"/>
<dbReference type="PANTHER" id="PTHR10098:SF112">
    <property type="entry name" value="SLR0380 PROTEIN"/>
    <property type="match status" value="1"/>
</dbReference>
<dbReference type="InterPro" id="IPR024983">
    <property type="entry name" value="CHAT_dom"/>
</dbReference>
<dbReference type="Proteomes" id="UP000016960">
    <property type="component" value="Unassembled WGS sequence"/>
</dbReference>
<evidence type="ECO:0000313" key="2">
    <source>
        <dbReference type="EMBL" id="ERN42048.1"/>
    </source>
</evidence>
<evidence type="ECO:0000313" key="3">
    <source>
        <dbReference type="Proteomes" id="UP000016960"/>
    </source>
</evidence>
<dbReference type="EMBL" id="ASSJ01000035">
    <property type="protein sequence ID" value="ERN42048.1"/>
    <property type="molecule type" value="Genomic_DNA"/>
</dbReference>
<dbReference type="RefSeq" id="WP_022605952.1">
    <property type="nucleotide sequence ID" value="NZ_ASSJ01000035.1"/>
</dbReference>
<organism evidence="2 3">
    <name type="scientific">Rubidibacter lacunae KORDI 51-2</name>
    <dbReference type="NCBI Taxonomy" id="582515"/>
    <lineage>
        <taxon>Bacteria</taxon>
        <taxon>Bacillati</taxon>
        <taxon>Cyanobacteriota</taxon>
        <taxon>Cyanophyceae</taxon>
        <taxon>Oscillatoriophycideae</taxon>
        <taxon>Chroococcales</taxon>
        <taxon>Aphanothecaceae</taxon>
        <taxon>Rubidibacter</taxon>
    </lineage>
</organism>
<dbReference type="eggNOG" id="COG0457">
    <property type="taxonomic scope" value="Bacteria"/>
</dbReference>
<dbReference type="Pfam" id="PF12770">
    <property type="entry name" value="CHAT"/>
    <property type="match status" value="1"/>
</dbReference>
<reference evidence="2 3" key="1">
    <citation type="submission" date="2013-05" db="EMBL/GenBank/DDBJ databases">
        <title>Draft genome sequence of Rubidibacter lacunae KORDI 51-2.</title>
        <authorList>
            <person name="Choi D.H."/>
            <person name="Noh J.H."/>
            <person name="Kwon K.-K."/>
            <person name="Lee J.-H."/>
            <person name="Ryu J.-Y."/>
        </authorList>
    </citation>
    <scope>NUCLEOTIDE SEQUENCE [LARGE SCALE GENOMIC DNA]</scope>
    <source>
        <strain evidence="2 3">KORDI 51-2</strain>
    </source>
</reference>
<proteinExistence type="predicted"/>
<dbReference type="PATRIC" id="fig|582515.4.peg.1545"/>
<name>U5DBZ2_9CHRO</name>
<comment type="caution">
    <text evidence="2">The sequence shown here is derived from an EMBL/GenBank/DDBJ whole genome shotgun (WGS) entry which is preliminary data.</text>
</comment>
<dbReference type="SUPFAM" id="SSF48452">
    <property type="entry name" value="TPR-like"/>
    <property type="match status" value="2"/>
</dbReference>
<dbReference type="OrthoDB" id="446317at2"/>